<organism evidence="2 4">
    <name type="scientific">Haloarcula rubra</name>
    <dbReference type="NCBI Taxonomy" id="2487747"/>
    <lineage>
        <taxon>Archaea</taxon>
        <taxon>Methanobacteriati</taxon>
        <taxon>Methanobacteriota</taxon>
        <taxon>Stenosarchaea group</taxon>
        <taxon>Halobacteria</taxon>
        <taxon>Halobacteriales</taxon>
        <taxon>Haloarculaceae</taxon>
        <taxon>Haloarcula</taxon>
    </lineage>
</organism>
<accession>A0AAW4PZ27</accession>
<evidence type="ECO:0000313" key="2">
    <source>
        <dbReference type="EMBL" id="MBX0325914.1"/>
    </source>
</evidence>
<proteinExistence type="predicted"/>
<dbReference type="Proteomes" id="UP001430377">
    <property type="component" value="Unassembled WGS sequence"/>
</dbReference>
<dbReference type="EMBL" id="RKLR01000025">
    <property type="protein sequence ID" value="MBX0325980.1"/>
    <property type="molecule type" value="Genomic_DNA"/>
</dbReference>
<name>A0AAW4PZ27_9EURY</name>
<protein>
    <submittedName>
        <fullName evidence="2">IS1595 family transposase</fullName>
    </submittedName>
</protein>
<keyword evidence="4" id="KW-1185">Reference proteome</keyword>
<dbReference type="EMBL" id="RKLR01000021">
    <property type="protein sequence ID" value="MBX0325859.1"/>
    <property type="molecule type" value="Genomic_DNA"/>
</dbReference>
<comment type="caution">
    <text evidence="2">The sequence shown here is derived from an EMBL/GenBank/DDBJ whole genome shotgun (WGS) entry which is preliminary data.</text>
</comment>
<dbReference type="EMBL" id="RKLR01000023">
    <property type="protein sequence ID" value="MBX0325914.1"/>
    <property type="molecule type" value="Genomic_DNA"/>
</dbReference>
<evidence type="ECO:0000313" key="3">
    <source>
        <dbReference type="EMBL" id="MBX0325980.1"/>
    </source>
</evidence>
<gene>
    <name evidence="1" type="ORF">EGH21_22845</name>
    <name evidence="2" type="ORF">EGH21_23130</name>
    <name evidence="3" type="ORF">EGH21_23470</name>
</gene>
<evidence type="ECO:0000313" key="1">
    <source>
        <dbReference type="EMBL" id="MBX0325859.1"/>
    </source>
</evidence>
<reference evidence="2 4" key="1">
    <citation type="submission" date="2021-06" db="EMBL/GenBank/DDBJ databases">
        <title>Halomicroarcula sp. a new haloarchaeum isolated from saline soil.</title>
        <authorList>
            <person name="Duran-Viseras A."/>
            <person name="Sanchez-Porro C."/>
            <person name="Ventosa A."/>
        </authorList>
    </citation>
    <scope>NUCLEOTIDE SEQUENCE [LARGE SCALE GENOMIC DNA]</scope>
    <source>
        <strain evidence="2 4">F13</strain>
    </source>
</reference>
<dbReference type="AlphaFoldDB" id="A0AAW4PZ27"/>
<evidence type="ECO:0000313" key="4">
    <source>
        <dbReference type="Proteomes" id="UP001430377"/>
    </source>
</evidence>
<feature type="non-terminal residue" evidence="2">
    <location>
        <position position="1"/>
    </location>
</feature>
<sequence>KLTPYLRAFQLRCELYRKPGDDALKHAIDAAL</sequence>